<dbReference type="EC" id="5.4.99.2" evidence="2"/>
<name>J9FYD7_9ZZZZ</name>
<dbReference type="GO" id="GO:0004494">
    <property type="term" value="F:methylmalonyl-CoA mutase activity"/>
    <property type="evidence" value="ECO:0007669"/>
    <property type="project" value="UniProtKB-EC"/>
</dbReference>
<proteinExistence type="predicted"/>
<dbReference type="EMBL" id="AMCI01003750">
    <property type="protein sequence ID" value="EJW99568.1"/>
    <property type="molecule type" value="Genomic_DNA"/>
</dbReference>
<dbReference type="PANTHER" id="PTHR48101:SF1">
    <property type="entry name" value="METHYLMALONYL-COA MUTASE, LARGE SUBUNIT"/>
    <property type="match status" value="1"/>
</dbReference>
<dbReference type="SUPFAM" id="SSF51703">
    <property type="entry name" value="Cobalamin (vitamin B12)-dependent enzymes"/>
    <property type="match status" value="1"/>
</dbReference>
<protein>
    <submittedName>
        <fullName evidence="2">Protein containing Methylmalonyl-CoA mutase, alpha and beta chain, catalytic domain protein</fullName>
        <ecNumber evidence="2">5.4.99.2</ecNumber>
    </submittedName>
</protein>
<dbReference type="PANTHER" id="PTHR48101">
    <property type="entry name" value="METHYLMALONYL-COA MUTASE, MITOCHONDRIAL-RELATED"/>
    <property type="match status" value="1"/>
</dbReference>
<dbReference type="AlphaFoldDB" id="J9FYD7"/>
<keyword evidence="2" id="KW-0413">Isomerase</keyword>
<dbReference type="GO" id="GO:0031419">
    <property type="term" value="F:cobalamin binding"/>
    <property type="evidence" value="ECO:0007669"/>
    <property type="project" value="InterPro"/>
</dbReference>
<feature type="domain" description="Methylmalonyl-CoA mutase alpha/beta chain catalytic" evidence="1">
    <location>
        <begin position="2"/>
        <end position="98"/>
    </location>
</feature>
<accession>J9FYD7</accession>
<dbReference type="InterPro" id="IPR016176">
    <property type="entry name" value="Cbl-dep_enz_cat"/>
</dbReference>
<organism evidence="2">
    <name type="scientific">gut metagenome</name>
    <dbReference type="NCBI Taxonomy" id="749906"/>
    <lineage>
        <taxon>unclassified sequences</taxon>
        <taxon>metagenomes</taxon>
        <taxon>organismal metagenomes</taxon>
    </lineage>
</organism>
<sequence>MDIEKGNRIIVGVNKFQQEEEAPKNLLRVDGSVGKLQADKIAALKARRDNAKVAETLAALKAACADESVNLMPVILDAVRAYATEGEICGVMREVFGEYQPHTAL</sequence>
<dbReference type="InterPro" id="IPR006099">
    <property type="entry name" value="MeMalonylCoA_mutase_a/b_cat"/>
</dbReference>
<reference evidence="2" key="1">
    <citation type="journal article" date="2012" name="PLoS ONE">
        <title>Gene sets for utilization of primary and secondary nutrition supplies in the distal gut of endangered iberian lynx.</title>
        <authorList>
            <person name="Alcaide M."/>
            <person name="Messina E."/>
            <person name="Richter M."/>
            <person name="Bargiela R."/>
            <person name="Peplies J."/>
            <person name="Huws S.A."/>
            <person name="Newbold C.J."/>
            <person name="Golyshin P.N."/>
            <person name="Simon M.A."/>
            <person name="Lopez G."/>
            <person name="Yakimov M.M."/>
            <person name="Ferrer M."/>
        </authorList>
    </citation>
    <scope>NUCLEOTIDE SEQUENCE</scope>
</reference>
<gene>
    <name evidence="2" type="ORF">EVA_12325</name>
</gene>
<comment type="caution">
    <text evidence="2">The sequence shown here is derived from an EMBL/GenBank/DDBJ whole genome shotgun (WGS) entry which is preliminary data.</text>
</comment>
<evidence type="ECO:0000313" key="2">
    <source>
        <dbReference type="EMBL" id="EJW99568.1"/>
    </source>
</evidence>
<dbReference type="Pfam" id="PF01642">
    <property type="entry name" value="MM_CoA_mutase"/>
    <property type="match status" value="1"/>
</dbReference>
<evidence type="ECO:0000259" key="1">
    <source>
        <dbReference type="Pfam" id="PF01642"/>
    </source>
</evidence>
<dbReference type="Gene3D" id="3.20.20.240">
    <property type="entry name" value="Methylmalonyl-CoA mutase"/>
    <property type="match status" value="1"/>
</dbReference>